<evidence type="ECO:0000313" key="1">
    <source>
        <dbReference type="EMBL" id="API60006.1"/>
    </source>
</evidence>
<protein>
    <submittedName>
        <fullName evidence="1">Ribonuclease</fullName>
    </submittedName>
</protein>
<dbReference type="STRING" id="1921510.BSL82_12385"/>
<sequence length="331" mass="34888">MAEWLIEHGIGETRAVLIEHGQIVEAIVERDDTGLRAGAVSEGRLTAILVPGKRGIVTLADGTETLIEPFPPAVTEGARLTVEVVREAIPEPGRAKMARVAASDDAPRPAPTVEQRVTAMGGRPRLLPPTGPDLLEQAGWSELLDEAARGDIAFPGGGLRISLTPAMTLIDVDGDLPPAELARAGAAAAGAAIRRLGITGSIGIDLPTMNGKAERMAAAEALDRALPQPFERTAVNGFGFMQIIRRRTRPSLPELVQADPALAAALALLRRAERQGGAGAVTIAASPAVVARIEANGAWVRELERRIGARLLLRTEASRPIWSGDVSREHP</sequence>
<organism evidence="1 2">
    <name type="scientific">Tardibacter chloracetimidivorans</name>
    <dbReference type="NCBI Taxonomy" id="1921510"/>
    <lineage>
        <taxon>Bacteria</taxon>
        <taxon>Pseudomonadati</taxon>
        <taxon>Pseudomonadota</taxon>
        <taxon>Alphaproteobacteria</taxon>
        <taxon>Sphingomonadales</taxon>
        <taxon>Sphingomonadaceae</taxon>
        <taxon>Tardibacter</taxon>
    </lineage>
</organism>
<dbReference type="AlphaFoldDB" id="A0A1L3ZWJ4"/>
<reference evidence="2" key="1">
    <citation type="submission" date="2016-11" db="EMBL/GenBank/DDBJ databases">
        <title>Complete Genome Sequence of alachlor-degrading Sphingomonas sp. strain JJ-A5.</title>
        <authorList>
            <person name="Lee H."/>
            <person name="Ka J.-O."/>
        </authorList>
    </citation>
    <scope>NUCLEOTIDE SEQUENCE [LARGE SCALE GENOMIC DNA]</scope>
    <source>
        <strain evidence="2">JJ-A5</strain>
    </source>
</reference>
<proteinExistence type="predicted"/>
<dbReference type="RefSeq" id="WP_072597794.1">
    <property type="nucleotide sequence ID" value="NZ_CP018221.1"/>
</dbReference>
<dbReference type="OrthoDB" id="7403919at2"/>
<dbReference type="Proteomes" id="UP000182063">
    <property type="component" value="Chromosome"/>
</dbReference>
<name>A0A1L3ZWJ4_9SPHN</name>
<dbReference type="KEGG" id="sphj:BSL82_12385"/>
<gene>
    <name evidence="1" type="ORF">BSL82_12385</name>
</gene>
<dbReference type="EMBL" id="CP018221">
    <property type="protein sequence ID" value="API60006.1"/>
    <property type="molecule type" value="Genomic_DNA"/>
</dbReference>
<evidence type="ECO:0000313" key="2">
    <source>
        <dbReference type="Proteomes" id="UP000182063"/>
    </source>
</evidence>
<accession>A0A1L3ZWJ4</accession>
<keyword evidence="2" id="KW-1185">Reference proteome</keyword>